<sequence>MKNKFILTCALTGSILTGCSTAEKTNGYYAKNGCFIETDSKPIIASKTSLDTSYIKTKYLNIPYESIPNSQKLDIYLPNEGKGPFPVIIGVHGGGFKFGNKDGAMNQSMVNGVKKGYAVVMINYRLSGEAKFPAAIEDLKASIRYIKANAKKYNLNPNKVALWGASSGGNLVSLAGTTGNREIFNNPKLGNAGVSTEVQAVVDWFGPINFLTMDEEFVAEGIKGQNHNSADSFESQYLGEQITKVPNLVKETNPETYISKNTPPFLIEHGTADVLIPYTQSINFAKSLEKVIGKDKVELVLLKCAGHGQASAFDTEENLKIVFNFLDKTLK</sequence>
<dbReference type="InterPro" id="IPR050300">
    <property type="entry name" value="GDXG_lipolytic_enzyme"/>
</dbReference>
<name>A0ABU4WA02_9FUSO</name>
<dbReference type="InterPro" id="IPR049492">
    <property type="entry name" value="BD-FAE-like_dom"/>
</dbReference>
<dbReference type="EMBL" id="JAVIKH010000006">
    <property type="protein sequence ID" value="MDX8336034.1"/>
    <property type="molecule type" value="Genomic_DNA"/>
</dbReference>
<evidence type="ECO:0000259" key="2">
    <source>
        <dbReference type="Pfam" id="PF20434"/>
    </source>
</evidence>
<protein>
    <submittedName>
        <fullName evidence="3">Alpha/beta hydrolase</fullName>
    </submittedName>
</protein>
<dbReference type="GO" id="GO:0016787">
    <property type="term" value="F:hydrolase activity"/>
    <property type="evidence" value="ECO:0007669"/>
    <property type="project" value="UniProtKB-KW"/>
</dbReference>
<keyword evidence="4" id="KW-1185">Reference proteome</keyword>
<dbReference type="InterPro" id="IPR029058">
    <property type="entry name" value="AB_hydrolase_fold"/>
</dbReference>
<gene>
    <name evidence="3" type="ORF">RFV38_05910</name>
</gene>
<dbReference type="PANTHER" id="PTHR48081:SF13">
    <property type="entry name" value="ALPHA_BETA HYDROLASE"/>
    <property type="match status" value="1"/>
</dbReference>
<comment type="caution">
    <text evidence="3">The sequence shown here is derived from an EMBL/GenBank/DDBJ whole genome shotgun (WGS) entry which is preliminary data.</text>
</comment>
<proteinExistence type="predicted"/>
<dbReference type="Pfam" id="PF20434">
    <property type="entry name" value="BD-FAE"/>
    <property type="match status" value="1"/>
</dbReference>
<dbReference type="PANTHER" id="PTHR48081">
    <property type="entry name" value="AB HYDROLASE SUPERFAMILY PROTEIN C4A8.06C"/>
    <property type="match status" value="1"/>
</dbReference>
<dbReference type="PROSITE" id="PS51257">
    <property type="entry name" value="PROKAR_LIPOPROTEIN"/>
    <property type="match status" value="1"/>
</dbReference>
<feature type="domain" description="BD-FAE-like" evidence="2">
    <location>
        <begin position="73"/>
        <end position="288"/>
    </location>
</feature>
<accession>A0ABU4WA02</accession>
<evidence type="ECO:0000256" key="1">
    <source>
        <dbReference type="ARBA" id="ARBA00022801"/>
    </source>
</evidence>
<dbReference type="Proteomes" id="UP001279681">
    <property type="component" value="Unassembled WGS sequence"/>
</dbReference>
<evidence type="ECO:0000313" key="3">
    <source>
        <dbReference type="EMBL" id="MDX8336034.1"/>
    </source>
</evidence>
<dbReference type="SUPFAM" id="SSF53474">
    <property type="entry name" value="alpha/beta-Hydrolases"/>
    <property type="match status" value="1"/>
</dbReference>
<keyword evidence="1 3" id="KW-0378">Hydrolase</keyword>
<dbReference type="RefSeq" id="WP_320313439.1">
    <property type="nucleotide sequence ID" value="NZ_JAVIKH010000006.1"/>
</dbReference>
<dbReference type="Gene3D" id="3.40.50.1820">
    <property type="entry name" value="alpha/beta hydrolase"/>
    <property type="match status" value="1"/>
</dbReference>
<organism evidence="3 4">
    <name type="scientific">Candidatus Cetobacterium colombiensis</name>
    <dbReference type="NCBI Taxonomy" id="3073100"/>
    <lineage>
        <taxon>Bacteria</taxon>
        <taxon>Fusobacteriati</taxon>
        <taxon>Fusobacteriota</taxon>
        <taxon>Fusobacteriia</taxon>
        <taxon>Fusobacteriales</taxon>
        <taxon>Fusobacteriaceae</taxon>
        <taxon>Cetobacterium</taxon>
    </lineage>
</organism>
<evidence type="ECO:0000313" key="4">
    <source>
        <dbReference type="Proteomes" id="UP001279681"/>
    </source>
</evidence>
<reference evidence="4" key="1">
    <citation type="submission" date="2023-07" db="EMBL/GenBank/DDBJ databases">
        <authorList>
            <person name="Colorado M.A."/>
            <person name="Villamil L.M."/>
            <person name="Melo J.F."/>
            <person name="Rodriguez J.A."/>
            <person name="Ruiz R.Y."/>
        </authorList>
    </citation>
    <scope>NUCLEOTIDE SEQUENCE [LARGE SCALE GENOMIC DNA]</scope>
    <source>
        <strain evidence="4">C33</strain>
    </source>
</reference>